<evidence type="ECO:0000256" key="1">
    <source>
        <dbReference type="SAM" id="MobiDB-lite"/>
    </source>
</evidence>
<dbReference type="EMBL" id="BMAQ01000048">
    <property type="protein sequence ID" value="GFR39499.1"/>
    <property type="molecule type" value="Genomic_DNA"/>
</dbReference>
<keyword evidence="3" id="KW-1185">Reference proteome</keyword>
<dbReference type="Proteomes" id="UP000654993">
    <property type="component" value="Unassembled WGS sequence"/>
</dbReference>
<comment type="caution">
    <text evidence="2">The sequence shown here is derived from an EMBL/GenBank/DDBJ whole genome shotgun (WGS) entry which is preliminary data.</text>
</comment>
<reference evidence="2" key="2">
    <citation type="journal article" date="2021" name="Data Brief">
        <title>Draft genome sequence data of the facultative, thermophilic, xylanolytic bacterium Paenibacillus sp. strain DA-C8.</title>
        <authorList>
            <person name="Chhe C."/>
            <person name="Uke A."/>
            <person name="Baramee S."/>
            <person name="Ungkulpasvich U."/>
            <person name="Tachaapaikoon C."/>
            <person name="Pason P."/>
            <person name="Waeonukul R."/>
            <person name="Ratanakhanokchai K."/>
            <person name="Kosugi A."/>
        </authorList>
    </citation>
    <scope>NUCLEOTIDE SEQUENCE</scope>
    <source>
        <strain evidence="2">DA-C8</strain>
    </source>
</reference>
<dbReference type="RefSeq" id="WP_200967689.1">
    <property type="nucleotide sequence ID" value="NZ_BMAQ01000048.1"/>
</dbReference>
<evidence type="ECO:0000313" key="3">
    <source>
        <dbReference type="Proteomes" id="UP000654993"/>
    </source>
</evidence>
<feature type="compositionally biased region" description="Basic and acidic residues" evidence="1">
    <location>
        <begin position="39"/>
        <end position="53"/>
    </location>
</feature>
<name>A0A916VH82_9BACL</name>
<organism evidence="2 3">
    <name type="scientific">Insulibacter thermoxylanivorax</name>
    <dbReference type="NCBI Taxonomy" id="2749268"/>
    <lineage>
        <taxon>Bacteria</taxon>
        <taxon>Bacillati</taxon>
        <taxon>Bacillota</taxon>
        <taxon>Bacilli</taxon>
        <taxon>Bacillales</taxon>
        <taxon>Paenibacillaceae</taxon>
        <taxon>Insulibacter</taxon>
    </lineage>
</organism>
<proteinExistence type="predicted"/>
<sequence>MQRLLTVYFISLFAFAGLILWSELSYELEAESQEPEGLTQDHVRDPAPDHDQHRMAERRIEAAEDRSHDQSAATAESRTPDIEQPFLQLGYKTVYDALRDCELRYLQRINLPIYLPQVRFTHQLGKCHDRYTKDDYLEVVYLDEHRPNERLLMMIKPVRDKVEISEDRVTARMELQDGTPVLLSLTPGGGYHVLEFERNSMQYLMILSTSLLDRVPPEEMLRIAGSIPTGYPRLLDDRY</sequence>
<evidence type="ECO:0000313" key="2">
    <source>
        <dbReference type="EMBL" id="GFR39499.1"/>
    </source>
</evidence>
<feature type="region of interest" description="Disordered" evidence="1">
    <location>
        <begin position="32"/>
        <end position="53"/>
    </location>
</feature>
<accession>A0A916VH82</accession>
<reference evidence="2" key="1">
    <citation type="submission" date="2020-08" db="EMBL/GenBank/DDBJ databases">
        <authorList>
            <person name="Uke A."/>
            <person name="Chhe C."/>
            <person name="Baramee S."/>
            <person name="Kosugi A."/>
        </authorList>
    </citation>
    <scope>NUCLEOTIDE SEQUENCE</scope>
    <source>
        <strain evidence="2">DA-C8</strain>
    </source>
</reference>
<gene>
    <name evidence="2" type="ORF">PRECH8_27950</name>
</gene>
<dbReference type="AlphaFoldDB" id="A0A916VH82"/>
<protein>
    <submittedName>
        <fullName evidence="2">Uncharacterized protein</fullName>
    </submittedName>
</protein>